<feature type="transmembrane region" description="Helical" evidence="1">
    <location>
        <begin position="320"/>
        <end position="339"/>
    </location>
</feature>
<keyword evidence="1" id="KW-1133">Transmembrane helix</keyword>
<dbReference type="EMBL" id="JACHIA010000003">
    <property type="protein sequence ID" value="MBB6069672.1"/>
    <property type="molecule type" value="Genomic_DNA"/>
</dbReference>
<sequence length="600" mass="63365">MPNPLGRALRAYAADARAAATAAPVEVLLGLLVAVALSLSLRADSGEDDFFRVGASVAIAFPLVFGASVLYLRGVIGAGARWAATAAILAVCAAFGLFWFDPDLNAHDWRWLMLASGSALALALTAALPWKARDRRRSWAFAWRLSERLVGVGAYAVALYGILAGAIQAIISLFDLDKPDHLFGDLAGAVFFALAPLIFVGGIERLTAPPPDGVPTAVSRLGRWLYAPVLIIYLLILYAYAAKVLVTGEFPRNLVSPLVMAAGLIGLIGGVLLEPVHGDEEHRGLSALIRWIPVLLVPLIPLALWALLARLGQYGWTEFRYIRVGIVAVLGVLAVMGSVRRFRGEPPLLSSVPALLAAMLLLGAVGPWSAPAVSRRDQTARLRTALARAKLDPAKLPANPPVTLDSAAYRGVTEGTRYLANAHGRAAVQAVFPRLRDTTIANWDLPEKLGLRRGCGSPAGARYETVNWDGGVPGLIAGTLLQLEPVEKGRVISLPLGGDSVRVWLTADSVLATAPGWRAGTATAVLRDKVLAAATESCGGQQAPKVPLDGGDALLSLRDARGAVRVQVLLRNATLGRAERAATGTTRHLTAIDGFLIVAP</sequence>
<evidence type="ECO:0000256" key="1">
    <source>
        <dbReference type="SAM" id="Phobius"/>
    </source>
</evidence>
<feature type="transmembrane region" description="Helical" evidence="1">
    <location>
        <begin position="254"/>
        <end position="276"/>
    </location>
</feature>
<feature type="transmembrane region" description="Helical" evidence="1">
    <location>
        <begin position="79"/>
        <end position="99"/>
    </location>
</feature>
<accession>A0A841GQD3</accession>
<dbReference type="AlphaFoldDB" id="A0A841GQD3"/>
<evidence type="ECO:0000313" key="3">
    <source>
        <dbReference type="Proteomes" id="UP000582837"/>
    </source>
</evidence>
<dbReference type="Pfam" id="PF13687">
    <property type="entry name" value="DUF4153"/>
    <property type="match status" value="1"/>
</dbReference>
<comment type="caution">
    <text evidence="2">The sequence shown here is derived from an EMBL/GenBank/DDBJ whole genome shotgun (WGS) entry which is preliminary data.</text>
</comment>
<keyword evidence="1" id="KW-0812">Transmembrane</keyword>
<feature type="transmembrane region" description="Helical" evidence="1">
    <location>
        <begin position="21"/>
        <end position="41"/>
    </location>
</feature>
<keyword evidence="3" id="KW-1185">Reference proteome</keyword>
<gene>
    <name evidence="2" type="ORF">HNQ61_001289</name>
</gene>
<dbReference type="Proteomes" id="UP000582837">
    <property type="component" value="Unassembled WGS sequence"/>
</dbReference>
<reference evidence="2 3" key="1">
    <citation type="submission" date="2020-08" db="EMBL/GenBank/DDBJ databases">
        <title>Genomic Encyclopedia of Type Strains, Phase IV (KMG-IV): sequencing the most valuable type-strain genomes for metagenomic binning, comparative biology and taxonomic classification.</title>
        <authorList>
            <person name="Goeker M."/>
        </authorList>
    </citation>
    <scope>NUCLEOTIDE SEQUENCE [LARGE SCALE GENOMIC DNA]</scope>
    <source>
        <strain evidence="2 3">DSM 29007</strain>
    </source>
</reference>
<feature type="transmembrane region" description="Helical" evidence="1">
    <location>
        <begin position="149"/>
        <end position="174"/>
    </location>
</feature>
<feature type="transmembrane region" description="Helical" evidence="1">
    <location>
        <begin position="186"/>
        <end position="203"/>
    </location>
</feature>
<name>A0A841GQD3_9BACT</name>
<feature type="transmembrane region" description="Helical" evidence="1">
    <location>
        <begin position="53"/>
        <end position="72"/>
    </location>
</feature>
<keyword evidence="1" id="KW-0472">Membrane</keyword>
<dbReference type="InterPro" id="IPR025291">
    <property type="entry name" value="DUF4153"/>
</dbReference>
<evidence type="ECO:0000313" key="2">
    <source>
        <dbReference type="EMBL" id="MBB6069672.1"/>
    </source>
</evidence>
<dbReference type="RefSeq" id="WP_170036260.1">
    <property type="nucleotide sequence ID" value="NZ_JABDTL010000002.1"/>
</dbReference>
<feature type="transmembrane region" description="Helical" evidence="1">
    <location>
        <begin position="288"/>
        <end position="308"/>
    </location>
</feature>
<feature type="transmembrane region" description="Helical" evidence="1">
    <location>
        <begin position="224"/>
        <end position="242"/>
    </location>
</feature>
<organism evidence="2 3">
    <name type="scientific">Longimicrobium terrae</name>
    <dbReference type="NCBI Taxonomy" id="1639882"/>
    <lineage>
        <taxon>Bacteria</taxon>
        <taxon>Pseudomonadati</taxon>
        <taxon>Gemmatimonadota</taxon>
        <taxon>Longimicrobiia</taxon>
        <taxon>Longimicrobiales</taxon>
        <taxon>Longimicrobiaceae</taxon>
        <taxon>Longimicrobium</taxon>
    </lineage>
</organism>
<protein>
    <submittedName>
        <fullName evidence="2">Cytochrome bd-type quinol oxidase subunit 2</fullName>
    </submittedName>
</protein>
<proteinExistence type="predicted"/>
<feature type="transmembrane region" description="Helical" evidence="1">
    <location>
        <begin position="351"/>
        <end position="370"/>
    </location>
</feature>
<feature type="transmembrane region" description="Helical" evidence="1">
    <location>
        <begin position="111"/>
        <end position="128"/>
    </location>
</feature>